<sequence>MTGRGLLRYIEDLLRGNRPRPFRAEQTDVAELRTAIELRAARPGSGVPREEFVTQLRRRLATELADTPTWGATRIVGTRRQFGKGAAIAAAAAAVGAVVDHTLTAGRSDARPETGHAADTLTPTTGDWRTVAASEQLPDGAVRAFDLGTIAGFVHRTDGVARAVSGSCTHQGCRLLLDTTTRRLDCPCHTTVFAVTGEPLTHQLPVTPPPLPQLATREANGAVQVYAPPAST</sequence>
<organism evidence="6 7">
    <name type="scientific">Pseudonocardia aurantiaca</name>
    <dbReference type="NCBI Taxonomy" id="75290"/>
    <lineage>
        <taxon>Bacteria</taxon>
        <taxon>Bacillati</taxon>
        <taxon>Actinomycetota</taxon>
        <taxon>Actinomycetes</taxon>
        <taxon>Pseudonocardiales</taxon>
        <taxon>Pseudonocardiaceae</taxon>
        <taxon>Pseudonocardia</taxon>
    </lineage>
</organism>
<evidence type="ECO:0000256" key="1">
    <source>
        <dbReference type="ARBA" id="ARBA00022714"/>
    </source>
</evidence>
<keyword evidence="3" id="KW-0408">Iron</keyword>
<dbReference type="SUPFAM" id="SSF50022">
    <property type="entry name" value="ISP domain"/>
    <property type="match status" value="1"/>
</dbReference>
<feature type="domain" description="Rieske" evidence="5">
    <location>
        <begin position="128"/>
        <end position="225"/>
    </location>
</feature>
<reference evidence="7" key="1">
    <citation type="journal article" date="2019" name="Int. J. Syst. Evol. Microbiol.">
        <title>The Global Catalogue of Microorganisms (GCM) 10K type strain sequencing project: providing services to taxonomists for standard genome sequencing and annotation.</title>
        <authorList>
            <consortium name="The Broad Institute Genomics Platform"/>
            <consortium name="The Broad Institute Genome Sequencing Center for Infectious Disease"/>
            <person name="Wu L."/>
            <person name="Ma J."/>
        </authorList>
    </citation>
    <scope>NUCLEOTIDE SEQUENCE [LARGE SCALE GENOMIC DNA]</scope>
    <source>
        <strain evidence="7">JCM 12165</strain>
    </source>
</reference>
<evidence type="ECO:0000313" key="6">
    <source>
        <dbReference type="EMBL" id="MFD1529712.1"/>
    </source>
</evidence>
<dbReference type="CDD" id="cd03467">
    <property type="entry name" value="Rieske"/>
    <property type="match status" value="1"/>
</dbReference>
<comment type="caution">
    <text evidence="6">The sequence shown here is derived from an EMBL/GenBank/DDBJ whole genome shotgun (WGS) entry which is preliminary data.</text>
</comment>
<dbReference type="Gene3D" id="2.102.10.10">
    <property type="entry name" value="Rieske [2Fe-2S] iron-sulphur domain"/>
    <property type="match status" value="1"/>
</dbReference>
<dbReference type="InterPro" id="IPR017941">
    <property type="entry name" value="Rieske_2Fe-2S"/>
</dbReference>
<evidence type="ECO:0000256" key="4">
    <source>
        <dbReference type="ARBA" id="ARBA00023014"/>
    </source>
</evidence>
<dbReference type="Proteomes" id="UP001597145">
    <property type="component" value="Unassembled WGS sequence"/>
</dbReference>
<keyword evidence="1" id="KW-0001">2Fe-2S</keyword>
<dbReference type="RefSeq" id="WP_343982020.1">
    <property type="nucleotide sequence ID" value="NZ_BAAAJG010000015.1"/>
</dbReference>
<dbReference type="Pfam" id="PF00355">
    <property type="entry name" value="Rieske"/>
    <property type="match status" value="1"/>
</dbReference>
<keyword evidence="2" id="KW-0479">Metal-binding</keyword>
<evidence type="ECO:0000259" key="5">
    <source>
        <dbReference type="PROSITE" id="PS51296"/>
    </source>
</evidence>
<accession>A0ABW4FHE8</accession>
<gene>
    <name evidence="6" type="ORF">ACFSCY_09695</name>
</gene>
<proteinExistence type="predicted"/>
<keyword evidence="4" id="KW-0411">Iron-sulfur</keyword>
<protein>
    <submittedName>
        <fullName evidence="6">Rieske (2Fe-2S) protein</fullName>
    </submittedName>
</protein>
<dbReference type="PROSITE" id="PS51296">
    <property type="entry name" value="RIESKE"/>
    <property type="match status" value="1"/>
</dbReference>
<keyword evidence="7" id="KW-1185">Reference proteome</keyword>
<dbReference type="InterPro" id="IPR036922">
    <property type="entry name" value="Rieske_2Fe-2S_sf"/>
</dbReference>
<evidence type="ECO:0000313" key="7">
    <source>
        <dbReference type="Proteomes" id="UP001597145"/>
    </source>
</evidence>
<evidence type="ECO:0000256" key="2">
    <source>
        <dbReference type="ARBA" id="ARBA00022723"/>
    </source>
</evidence>
<name>A0ABW4FHE8_9PSEU</name>
<dbReference type="EMBL" id="JBHUCP010000005">
    <property type="protein sequence ID" value="MFD1529712.1"/>
    <property type="molecule type" value="Genomic_DNA"/>
</dbReference>
<evidence type="ECO:0000256" key="3">
    <source>
        <dbReference type="ARBA" id="ARBA00023004"/>
    </source>
</evidence>